<organism evidence="1 2">
    <name type="scientific">Zoogloea dura</name>
    <dbReference type="NCBI Taxonomy" id="2728840"/>
    <lineage>
        <taxon>Bacteria</taxon>
        <taxon>Pseudomonadati</taxon>
        <taxon>Pseudomonadota</taxon>
        <taxon>Betaproteobacteria</taxon>
        <taxon>Rhodocyclales</taxon>
        <taxon>Zoogloeaceae</taxon>
        <taxon>Zoogloea</taxon>
    </lineage>
</organism>
<evidence type="ECO:0000313" key="2">
    <source>
        <dbReference type="Proteomes" id="UP000580043"/>
    </source>
</evidence>
<dbReference type="RefSeq" id="WP_169144952.1">
    <property type="nucleotide sequence ID" value="NZ_JABBGA010000003.1"/>
</dbReference>
<dbReference type="AlphaFoldDB" id="A0A848G272"/>
<name>A0A848G272_9RHOO</name>
<accession>A0A848G272</accession>
<dbReference type="Proteomes" id="UP000580043">
    <property type="component" value="Unassembled WGS sequence"/>
</dbReference>
<dbReference type="EMBL" id="JABBGA010000003">
    <property type="protein sequence ID" value="NML25322.1"/>
    <property type="molecule type" value="Genomic_DNA"/>
</dbReference>
<proteinExistence type="predicted"/>
<comment type="caution">
    <text evidence="1">The sequence shown here is derived from an EMBL/GenBank/DDBJ whole genome shotgun (WGS) entry which is preliminary data.</text>
</comment>
<keyword evidence="2" id="KW-1185">Reference proteome</keyword>
<protein>
    <submittedName>
        <fullName evidence="1">Uncharacterized protein</fullName>
    </submittedName>
</protein>
<gene>
    <name evidence="1" type="ORF">HHL15_06185</name>
</gene>
<sequence>MREGSALLAALLIATGIAYWSDHYRALGPRLPVPSDELPPVAPPVDVPQPAPVAERLEVSRSLDPKAHQALCEELLEVVRDADAALQTPRAQATIEQLNARRRLYQAKRADLGC</sequence>
<reference evidence="1 2" key="1">
    <citation type="submission" date="2020-04" db="EMBL/GenBank/DDBJ databases">
        <title>Zoogloea sp. G-4-1-14 isolated from soil.</title>
        <authorList>
            <person name="Dahal R.H."/>
        </authorList>
    </citation>
    <scope>NUCLEOTIDE SEQUENCE [LARGE SCALE GENOMIC DNA]</scope>
    <source>
        <strain evidence="1 2">G-4-1-14</strain>
    </source>
</reference>
<evidence type="ECO:0000313" key="1">
    <source>
        <dbReference type="EMBL" id="NML25322.1"/>
    </source>
</evidence>